<reference evidence="5 6" key="1">
    <citation type="submission" date="2018-06" db="EMBL/GenBank/DDBJ databases">
        <authorList>
            <consortium name="Pathogen Informatics"/>
            <person name="Doyle S."/>
        </authorList>
    </citation>
    <scope>NUCLEOTIDE SEQUENCE [LARGE SCALE GENOMIC DNA]</scope>
    <source>
        <strain evidence="5 6">NCTC13100</strain>
    </source>
</reference>
<proteinExistence type="predicted"/>
<feature type="signal peptide" evidence="3">
    <location>
        <begin position="1"/>
        <end position="23"/>
    </location>
</feature>
<dbReference type="AlphaFoldDB" id="A0A379DIR3"/>
<dbReference type="PANTHER" id="PTHR47637:SF1">
    <property type="entry name" value="CHAPERONE SURA"/>
    <property type="match status" value="1"/>
</dbReference>
<name>A0A379DIR3_9PORP</name>
<feature type="chain" id="PRO_5016987615" evidence="3">
    <location>
        <begin position="24"/>
        <end position="456"/>
    </location>
</feature>
<gene>
    <name evidence="5" type="ORF">NCTC13100_01364</name>
</gene>
<sequence length="456" mass="53154">MKRILYSAFMLFISLVSSHTVNAQRNIADEVVWMVGDEPILKSDIEFQKLRMKSSGMQIKGNPDCFIPEQIAVQKLFLNQAKIDSIEVDDKMVNIYVERWIEDVINQVGSKQKLEEYFNKNLSQIREDERREAKNGEIVRMMQQKIAENVRVSPSEIRRYYRDIPQDSLPYIPTTVEVQVIKLRPTIALSEIDAIKKKLRGWSEEVNTGKRDFSTIARLYSDDKRTAMQGGEYGFVSRAALDEKFASVVFNMSDKKRVSPIIETDEGFFIAQLVEKKGDLINFRQILLRPHIAETALVAAENRLDSIRTLIVDEKMKFGEASLLFSDDDNTRNNSGLMVNTNRESSFYSSSNFKMEELPQEISREVDKLKVDEISKPFRMTNDKGLEEVAFVKLKFRTEGHKADLNRDFRTIKNMALADKREKVLDEWVREKQKDTYIFINEQYRNCNFKYPDWVH</sequence>
<organism evidence="5 6">
    <name type="scientific">Porphyromonas macacae</name>
    <dbReference type="NCBI Taxonomy" id="28115"/>
    <lineage>
        <taxon>Bacteria</taxon>
        <taxon>Pseudomonadati</taxon>
        <taxon>Bacteroidota</taxon>
        <taxon>Bacteroidia</taxon>
        <taxon>Bacteroidales</taxon>
        <taxon>Porphyromonadaceae</taxon>
        <taxon>Porphyromonas</taxon>
    </lineage>
</organism>
<evidence type="ECO:0000256" key="2">
    <source>
        <dbReference type="PROSITE-ProRule" id="PRU00278"/>
    </source>
</evidence>
<dbReference type="RefSeq" id="WP_018360631.1">
    <property type="nucleotide sequence ID" value="NZ_UGTI01000001.1"/>
</dbReference>
<evidence type="ECO:0000313" key="6">
    <source>
        <dbReference type="Proteomes" id="UP000254263"/>
    </source>
</evidence>
<dbReference type="Gene3D" id="3.10.50.40">
    <property type="match status" value="2"/>
</dbReference>
<dbReference type="Gene3D" id="1.10.4030.10">
    <property type="entry name" value="Porin chaperone SurA, peptide-binding domain"/>
    <property type="match status" value="1"/>
</dbReference>
<dbReference type="Proteomes" id="UP000254263">
    <property type="component" value="Unassembled WGS sequence"/>
</dbReference>
<keyword evidence="2" id="KW-0697">Rotamase</keyword>
<evidence type="ECO:0000256" key="1">
    <source>
        <dbReference type="ARBA" id="ARBA00022729"/>
    </source>
</evidence>
<dbReference type="PANTHER" id="PTHR47637">
    <property type="entry name" value="CHAPERONE SURA"/>
    <property type="match status" value="1"/>
</dbReference>
<evidence type="ECO:0000259" key="4">
    <source>
        <dbReference type="PROSITE" id="PS50198"/>
    </source>
</evidence>
<evidence type="ECO:0000256" key="3">
    <source>
        <dbReference type="SAM" id="SignalP"/>
    </source>
</evidence>
<dbReference type="InterPro" id="IPR050280">
    <property type="entry name" value="OMP_Chaperone_SurA"/>
</dbReference>
<accession>A0A379DIR3</accession>
<dbReference type="Pfam" id="PF00639">
    <property type="entry name" value="Rotamase"/>
    <property type="match status" value="2"/>
</dbReference>
<dbReference type="InterPro" id="IPR046357">
    <property type="entry name" value="PPIase_dom_sf"/>
</dbReference>
<dbReference type="SUPFAM" id="SSF109998">
    <property type="entry name" value="Triger factor/SurA peptide-binding domain-like"/>
    <property type="match status" value="1"/>
</dbReference>
<protein>
    <submittedName>
        <fullName evidence="5">Peptidylprolyl isomerase</fullName>
    </submittedName>
</protein>
<dbReference type="EMBL" id="UGTI01000001">
    <property type="protein sequence ID" value="SUB78211.1"/>
    <property type="molecule type" value="Genomic_DNA"/>
</dbReference>
<keyword evidence="1 3" id="KW-0732">Signal</keyword>
<evidence type="ECO:0000313" key="5">
    <source>
        <dbReference type="EMBL" id="SUB78211.1"/>
    </source>
</evidence>
<keyword evidence="2 5" id="KW-0413">Isomerase</keyword>
<dbReference type="SUPFAM" id="SSF54534">
    <property type="entry name" value="FKBP-like"/>
    <property type="match status" value="2"/>
</dbReference>
<dbReference type="GO" id="GO:0003755">
    <property type="term" value="F:peptidyl-prolyl cis-trans isomerase activity"/>
    <property type="evidence" value="ECO:0007669"/>
    <property type="project" value="UniProtKB-KW"/>
</dbReference>
<dbReference type="InterPro" id="IPR000297">
    <property type="entry name" value="PPIase_PpiC"/>
</dbReference>
<dbReference type="InterPro" id="IPR027304">
    <property type="entry name" value="Trigger_fact/SurA_dom_sf"/>
</dbReference>
<dbReference type="PROSITE" id="PS50198">
    <property type="entry name" value="PPIC_PPIASE_2"/>
    <property type="match status" value="1"/>
</dbReference>
<feature type="domain" description="PpiC" evidence="4">
    <location>
        <begin position="173"/>
        <end position="275"/>
    </location>
</feature>